<accession>A0A832LVR0</accession>
<dbReference type="EMBL" id="DSZU01000016">
    <property type="protein sequence ID" value="HGV54594.1"/>
    <property type="molecule type" value="Genomic_DNA"/>
</dbReference>
<organism evidence="3">
    <name type="scientific">Caldimicrobium thiodismutans</name>
    <dbReference type="NCBI Taxonomy" id="1653476"/>
    <lineage>
        <taxon>Bacteria</taxon>
        <taxon>Pseudomonadati</taxon>
        <taxon>Thermodesulfobacteriota</taxon>
        <taxon>Thermodesulfobacteria</taxon>
        <taxon>Thermodesulfobacteriales</taxon>
        <taxon>Thermodesulfobacteriaceae</taxon>
        <taxon>Caldimicrobium</taxon>
    </lineage>
</organism>
<dbReference type="PANTHER" id="PTHR33219">
    <property type="entry name" value="YLMG HOMOLOG PROTEIN 2, CHLOROPLASTIC"/>
    <property type="match status" value="1"/>
</dbReference>
<dbReference type="PANTHER" id="PTHR33219:SF14">
    <property type="entry name" value="PROTEIN COFACTOR ASSEMBLY OF COMPLEX C SUBUNIT B CCB3, CHLOROPLASTIC-RELATED"/>
    <property type="match status" value="1"/>
</dbReference>
<dbReference type="InterPro" id="IPR003425">
    <property type="entry name" value="CCB3/YggT"/>
</dbReference>
<comment type="similarity">
    <text evidence="1">Belongs to the YggT family.</text>
</comment>
<keyword evidence="2" id="KW-0812">Transmembrane</keyword>
<gene>
    <name evidence="3" type="ORF">ENT73_00710</name>
</gene>
<dbReference type="GO" id="GO:0016020">
    <property type="term" value="C:membrane"/>
    <property type="evidence" value="ECO:0007669"/>
    <property type="project" value="InterPro"/>
</dbReference>
<sequence>MLGSALVRALLQVVDLLLTIYIWLIIARAIISWVNPNPYHPIVRFLYKTTEPVLSPLRRILPPIYGLDLTPLIVIFIIYFIKELLRGIYLL</sequence>
<name>A0A832LVR0_9BACT</name>
<evidence type="ECO:0000256" key="2">
    <source>
        <dbReference type="SAM" id="Phobius"/>
    </source>
</evidence>
<feature type="transmembrane region" description="Helical" evidence="2">
    <location>
        <begin position="9"/>
        <end position="31"/>
    </location>
</feature>
<protein>
    <submittedName>
        <fullName evidence="3">YggT family protein</fullName>
    </submittedName>
</protein>
<feature type="transmembrane region" description="Helical" evidence="2">
    <location>
        <begin position="60"/>
        <end position="81"/>
    </location>
</feature>
<reference evidence="3" key="1">
    <citation type="journal article" date="2020" name="mSystems">
        <title>Genome- and Community-Level Interaction Insights into Carbon Utilization and Element Cycling Functions of Hydrothermarchaeota in Hydrothermal Sediment.</title>
        <authorList>
            <person name="Zhou Z."/>
            <person name="Liu Y."/>
            <person name="Xu W."/>
            <person name="Pan J."/>
            <person name="Luo Z.H."/>
            <person name="Li M."/>
        </authorList>
    </citation>
    <scope>NUCLEOTIDE SEQUENCE [LARGE SCALE GENOMIC DNA]</scope>
    <source>
        <strain evidence="3">SpSt-605</strain>
    </source>
</reference>
<comment type="caution">
    <text evidence="3">The sequence shown here is derived from an EMBL/GenBank/DDBJ whole genome shotgun (WGS) entry which is preliminary data.</text>
</comment>
<evidence type="ECO:0000256" key="1">
    <source>
        <dbReference type="ARBA" id="ARBA00010894"/>
    </source>
</evidence>
<keyword evidence="2" id="KW-0472">Membrane</keyword>
<keyword evidence="2" id="KW-1133">Transmembrane helix</keyword>
<proteinExistence type="inferred from homology"/>
<dbReference type="AlphaFoldDB" id="A0A832LVR0"/>
<dbReference type="Pfam" id="PF02325">
    <property type="entry name" value="CCB3_YggT"/>
    <property type="match status" value="1"/>
</dbReference>
<evidence type="ECO:0000313" key="3">
    <source>
        <dbReference type="EMBL" id="HGV54594.1"/>
    </source>
</evidence>